<dbReference type="AlphaFoldDB" id="A0A2K3UZ21"/>
<dbReference type="Pfam" id="PF13185">
    <property type="entry name" value="GAF_2"/>
    <property type="match status" value="1"/>
</dbReference>
<dbReference type="PRINTS" id="PR00344">
    <property type="entry name" value="BCTRLSENSOR"/>
</dbReference>
<dbReference type="OrthoDB" id="53662at2"/>
<dbReference type="Gene3D" id="1.10.287.130">
    <property type="match status" value="1"/>
</dbReference>
<evidence type="ECO:0000256" key="1">
    <source>
        <dbReference type="ARBA" id="ARBA00000085"/>
    </source>
</evidence>
<evidence type="ECO:0000256" key="5">
    <source>
        <dbReference type="ARBA" id="ARBA00022777"/>
    </source>
</evidence>
<evidence type="ECO:0000256" key="7">
    <source>
        <dbReference type="SAM" id="MobiDB-lite"/>
    </source>
</evidence>
<dbReference type="SMART" id="SM00388">
    <property type="entry name" value="HisKA"/>
    <property type="match status" value="1"/>
</dbReference>
<evidence type="ECO:0000313" key="10">
    <source>
        <dbReference type="Proteomes" id="UP000236379"/>
    </source>
</evidence>
<dbReference type="SUPFAM" id="SSF55874">
    <property type="entry name" value="ATPase domain of HSP90 chaperone/DNA topoisomerase II/histidine kinase"/>
    <property type="match status" value="1"/>
</dbReference>
<dbReference type="SUPFAM" id="SSF55781">
    <property type="entry name" value="GAF domain-like"/>
    <property type="match status" value="2"/>
</dbReference>
<comment type="caution">
    <text evidence="9">The sequence shown here is derived from an EMBL/GenBank/DDBJ whole genome shotgun (WGS) entry which is preliminary data.</text>
</comment>
<keyword evidence="6" id="KW-0175">Coiled coil</keyword>
<dbReference type="FunFam" id="3.30.565.10:FF:000006">
    <property type="entry name" value="Sensor histidine kinase WalK"/>
    <property type="match status" value="1"/>
</dbReference>
<feature type="coiled-coil region" evidence="6">
    <location>
        <begin position="366"/>
        <end position="411"/>
    </location>
</feature>
<evidence type="ECO:0000256" key="3">
    <source>
        <dbReference type="ARBA" id="ARBA00022553"/>
    </source>
</evidence>
<dbReference type="InterPro" id="IPR005467">
    <property type="entry name" value="His_kinase_dom"/>
</dbReference>
<dbReference type="GO" id="GO:0000155">
    <property type="term" value="F:phosphorelay sensor kinase activity"/>
    <property type="evidence" value="ECO:0007669"/>
    <property type="project" value="InterPro"/>
</dbReference>
<dbReference type="EC" id="2.7.13.3" evidence="2"/>
<evidence type="ECO:0000256" key="2">
    <source>
        <dbReference type="ARBA" id="ARBA00012438"/>
    </source>
</evidence>
<dbReference type="InterPro" id="IPR036890">
    <property type="entry name" value="HATPase_C_sf"/>
</dbReference>
<feature type="region of interest" description="Disordered" evidence="7">
    <location>
        <begin position="1"/>
        <end position="23"/>
    </location>
</feature>
<name>A0A2K3UZ21_9DEIO</name>
<protein>
    <recommendedName>
        <fullName evidence="2">histidine kinase</fullName>
        <ecNumber evidence="2">2.7.13.3</ecNumber>
    </recommendedName>
</protein>
<proteinExistence type="predicted"/>
<dbReference type="InterPro" id="IPR003018">
    <property type="entry name" value="GAF"/>
</dbReference>
<dbReference type="PROSITE" id="PS50109">
    <property type="entry name" value="HIS_KIN"/>
    <property type="match status" value="1"/>
</dbReference>
<keyword evidence="5" id="KW-0418">Kinase</keyword>
<dbReference type="Pfam" id="PF02518">
    <property type="entry name" value="HATPase_c"/>
    <property type="match status" value="1"/>
</dbReference>
<keyword evidence="3" id="KW-0597">Phosphoprotein</keyword>
<dbReference type="InterPro" id="IPR050351">
    <property type="entry name" value="BphY/WalK/GraS-like"/>
</dbReference>
<feature type="domain" description="Histidine kinase" evidence="8">
    <location>
        <begin position="418"/>
        <end position="629"/>
    </location>
</feature>
<dbReference type="SUPFAM" id="SSF47384">
    <property type="entry name" value="Homodimeric domain of signal transducing histidine kinase"/>
    <property type="match status" value="1"/>
</dbReference>
<keyword evidence="10" id="KW-1185">Reference proteome</keyword>
<evidence type="ECO:0000256" key="4">
    <source>
        <dbReference type="ARBA" id="ARBA00022679"/>
    </source>
</evidence>
<organism evidence="9 10">
    <name type="scientific">Deinococcus koreensis</name>
    <dbReference type="NCBI Taxonomy" id="2054903"/>
    <lineage>
        <taxon>Bacteria</taxon>
        <taxon>Thermotogati</taxon>
        <taxon>Deinococcota</taxon>
        <taxon>Deinococci</taxon>
        <taxon>Deinococcales</taxon>
        <taxon>Deinococcaceae</taxon>
        <taxon>Deinococcus</taxon>
    </lineage>
</organism>
<dbReference type="PANTHER" id="PTHR42878:SF15">
    <property type="entry name" value="BACTERIOPHYTOCHROME"/>
    <property type="match status" value="1"/>
</dbReference>
<keyword evidence="4" id="KW-0808">Transferase</keyword>
<dbReference type="EMBL" id="PPPD01000001">
    <property type="protein sequence ID" value="PNY81779.1"/>
    <property type="molecule type" value="Genomic_DNA"/>
</dbReference>
<dbReference type="InterPro" id="IPR036097">
    <property type="entry name" value="HisK_dim/P_sf"/>
</dbReference>
<dbReference type="Pfam" id="PF01590">
    <property type="entry name" value="GAF"/>
    <property type="match status" value="1"/>
</dbReference>
<dbReference type="Gene3D" id="3.30.565.10">
    <property type="entry name" value="Histidine kinase-like ATPase, C-terminal domain"/>
    <property type="match status" value="1"/>
</dbReference>
<evidence type="ECO:0000259" key="8">
    <source>
        <dbReference type="PROSITE" id="PS50109"/>
    </source>
</evidence>
<dbReference type="Pfam" id="PF00512">
    <property type="entry name" value="HisKA"/>
    <property type="match status" value="1"/>
</dbReference>
<dbReference type="GO" id="GO:0030295">
    <property type="term" value="F:protein kinase activator activity"/>
    <property type="evidence" value="ECO:0007669"/>
    <property type="project" value="TreeGrafter"/>
</dbReference>
<dbReference type="InterPro" id="IPR029016">
    <property type="entry name" value="GAF-like_dom_sf"/>
</dbReference>
<comment type="catalytic activity">
    <reaction evidence="1">
        <text>ATP + protein L-histidine = ADP + protein N-phospho-L-histidine.</text>
        <dbReference type="EC" id="2.7.13.3"/>
    </reaction>
</comment>
<dbReference type="RefSeq" id="WP_103312220.1">
    <property type="nucleotide sequence ID" value="NZ_PPPD01000001.1"/>
</dbReference>
<gene>
    <name evidence="9" type="ORF">CVO96_10670</name>
</gene>
<dbReference type="Proteomes" id="UP000236379">
    <property type="component" value="Unassembled WGS sequence"/>
</dbReference>
<dbReference type="SMART" id="SM00387">
    <property type="entry name" value="HATPase_c"/>
    <property type="match status" value="1"/>
</dbReference>
<dbReference type="InterPro" id="IPR004358">
    <property type="entry name" value="Sig_transdc_His_kin-like_C"/>
</dbReference>
<accession>A0A2K3UZ21</accession>
<dbReference type="InterPro" id="IPR003661">
    <property type="entry name" value="HisK_dim/P_dom"/>
</dbReference>
<dbReference type="CDD" id="cd00082">
    <property type="entry name" value="HisKA"/>
    <property type="match status" value="1"/>
</dbReference>
<dbReference type="PANTHER" id="PTHR42878">
    <property type="entry name" value="TWO-COMPONENT HISTIDINE KINASE"/>
    <property type="match status" value="1"/>
</dbReference>
<dbReference type="Gene3D" id="3.30.450.40">
    <property type="match status" value="2"/>
</dbReference>
<evidence type="ECO:0000256" key="6">
    <source>
        <dbReference type="SAM" id="Coils"/>
    </source>
</evidence>
<dbReference type="GO" id="GO:0000156">
    <property type="term" value="F:phosphorelay response regulator activity"/>
    <property type="evidence" value="ECO:0007669"/>
    <property type="project" value="TreeGrafter"/>
</dbReference>
<reference evidence="9 10" key="1">
    <citation type="submission" date="2018-01" db="EMBL/GenBank/DDBJ databases">
        <title>Deinococcus koreensis sp. nov., a radiation-resistant bacterium isolated from river water.</title>
        <authorList>
            <person name="Choi A."/>
        </authorList>
    </citation>
    <scope>NUCLEOTIDE SEQUENCE [LARGE SCALE GENOMIC DNA]</scope>
    <source>
        <strain evidence="9 10">SJW1-2</strain>
    </source>
</reference>
<dbReference type="GO" id="GO:0007234">
    <property type="term" value="P:osmosensory signaling via phosphorelay pathway"/>
    <property type="evidence" value="ECO:0007669"/>
    <property type="project" value="TreeGrafter"/>
</dbReference>
<dbReference type="InterPro" id="IPR003594">
    <property type="entry name" value="HATPase_dom"/>
</dbReference>
<dbReference type="SMART" id="SM00065">
    <property type="entry name" value="GAF"/>
    <property type="match status" value="2"/>
</dbReference>
<sequence length="629" mass="68547">MPSHDAAPAVSGPPQQEGRAAERSELHARAWWRVTQALGGATLPDEVIRVVVQEGVRAMGADAGSVMLVSATAEELVIQGSVGYDADLIDLWRHLPLSRHTPATVAFTSRTPVLIETMQQALEAYPVLAPVLRATTGSLAALPLLVSDRSLGVLTLSFAQTRSFDDTDRTFLLSLAAQCAQALQRSAALREAEVLNTQLSFLAEASAVLGRSLDLTTTLDSIARLTVPRLTDWCVIHLPAPEGRLRPVTVVHQDPQMATFLREFIERYPSTVDSEGSVGRVFRSGEAEVMTEISDDLIEAMPMSETWKGEIRRLQMRSVITVPMKASGTVVGVLGMARTSLERAYTQGDLAFAQEVAARAGNAVEHARLYQQLQQELAERKRAQQALDAANAHLEERVEERTRELAEVNEELRAFTYSASHDLRTPMRHISSFADILERRWDGSDERSRAALGQIQQAARRMHAIIDGLLSLSRSSQLALEPAPVALGPLVQGAIGALELETQGRSIEWRVSALPEVPGDSGLLSLVLQNLLSNAVKYTQREPNAVIEVSAETQSGEVSVTVRDNGVGFDPAYAHKLFQPFQRLHHPSEFEGTGIGLATVRRIVSRHGGRVWAQSMPGQGATFSFSLPL</sequence>
<evidence type="ECO:0000313" key="9">
    <source>
        <dbReference type="EMBL" id="PNY81779.1"/>
    </source>
</evidence>